<dbReference type="InterPro" id="IPR050406">
    <property type="entry name" value="FGGY_Carb_Kinase"/>
</dbReference>
<evidence type="ECO:0000259" key="4">
    <source>
        <dbReference type="Pfam" id="PF00370"/>
    </source>
</evidence>
<dbReference type="GO" id="GO:0005975">
    <property type="term" value="P:carbohydrate metabolic process"/>
    <property type="evidence" value="ECO:0007669"/>
    <property type="project" value="InterPro"/>
</dbReference>
<dbReference type="RefSeq" id="WP_110460256.1">
    <property type="nucleotide sequence ID" value="NZ_QKMR01000001.1"/>
</dbReference>
<keyword evidence="2" id="KW-0808">Transferase</keyword>
<gene>
    <name evidence="6" type="ORF">LY28_00160</name>
</gene>
<dbReference type="PANTHER" id="PTHR43095">
    <property type="entry name" value="SUGAR KINASE"/>
    <property type="match status" value="1"/>
</dbReference>
<dbReference type="CDD" id="cd07779">
    <property type="entry name" value="ASKHA_NBD_FGGY_YgcE-like"/>
    <property type="match status" value="1"/>
</dbReference>
<dbReference type="InterPro" id="IPR043129">
    <property type="entry name" value="ATPase_NBD"/>
</dbReference>
<evidence type="ECO:0000256" key="2">
    <source>
        <dbReference type="ARBA" id="ARBA00022679"/>
    </source>
</evidence>
<proteinExistence type="inferred from homology"/>
<dbReference type="SUPFAM" id="SSF53067">
    <property type="entry name" value="Actin-like ATPase domain"/>
    <property type="match status" value="2"/>
</dbReference>
<keyword evidence="7" id="KW-1185">Reference proteome</keyword>
<comment type="similarity">
    <text evidence="1">Belongs to the FGGY kinase family.</text>
</comment>
<accession>A0A318XRJ3</accession>
<evidence type="ECO:0000313" key="6">
    <source>
        <dbReference type="EMBL" id="PYG90279.1"/>
    </source>
</evidence>
<evidence type="ECO:0000256" key="3">
    <source>
        <dbReference type="ARBA" id="ARBA00022777"/>
    </source>
</evidence>
<dbReference type="Proteomes" id="UP000248132">
    <property type="component" value="Unassembled WGS sequence"/>
</dbReference>
<dbReference type="EMBL" id="QKMR01000001">
    <property type="protein sequence ID" value="PYG90279.1"/>
    <property type="molecule type" value="Genomic_DNA"/>
</dbReference>
<comment type="caution">
    <text evidence="6">The sequence shown here is derived from an EMBL/GenBank/DDBJ whole genome shotgun (WGS) entry which is preliminary data.</text>
</comment>
<dbReference type="PIRSF" id="PIRSF000538">
    <property type="entry name" value="GlpK"/>
    <property type="match status" value="1"/>
</dbReference>
<dbReference type="Pfam" id="PF02782">
    <property type="entry name" value="FGGY_C"/>
    <property type="match status" value="1"/>
</dbReference>
<dbReference type="PANTHER" id="PTHR43095:SF2">
    <property type="entry name" value="GLUCONOKINASE"/>
    <property type="match status" value="1"/>
</dbReference>
<reference evidence="6 7" key="1">
    <citation type="submission" date="2018-06" db="EMBL/GenBank/DDBJ databases">
        <title>Genomic Encyclopedia of Type Strains, Phase I: the one thousand microbial genomes (KMG-I) project.</title>
        <authorList>
            <person name="Kyrpides N."/>
        </authorList>
    </citation>
    <scope>NUCLEOTIDE SEQUENCE [LARGE SCALE GENOMIC DNA]</scope>
    <source>
        <strain evidence="6 7">DSM 19573</strain>
    </source>
</reference>
<protein>
    <submittedName>
        <fullName evidence="6">Xylulokinase/glycerol kinase</fullName>
    </submittedName>
</protein>
<dbReference type="InterPro" id="IPR000577">
    <property type="entry name" value="Carb_kinase_FGGY"/>
</dbReference>
<dbReference type="AlphaFoldDB" id="A0A318XRJ3"/>
<feature type="domain" description="Carbohydrate kinase FGGY N-terminal" evidence="4">
    <location>
        <begin position="4"/>
        <end position="245"/>
    </location>
</feature>
<dbReference type="Gene3D" id="3.30.420.40">
    <property type="match status" value="2"/>
</dbReference>
<feature type="domain" description="Carbohydrate kinase FGGY C-terminal" evidence="5">
    <location>
        <begin position="256"/>
        <end position="444"/>
    </location>
</feature>
<evidence type="ECO:0000313" key="7">
    <source>
        <dbReference type="Proteomes" id="UP000248132"/>
    </source>
</evidence>
<organism evidence="6 7">
    <name type="scientific">Ruminiclostridium sufflavum DSM 19573</name>
    <dbReference type="NCBI Taxonomy" id="1121337"/>
    <lineage>
        <taxon>Bacteria</taxon>
        <taxon>Bacillati</taxon>
        <taxon>Bacillota</taxon>
        <taxon>Clostridia</taxon>
        <taxon>Eubacteriales</taxon>
        <taxon>Oscillospiraceae</taxon>
        <taxon>Ruminiclostridium</taxon>
    </lineage>
</organism>
<dbReference type="OrthoDB" id="9805576at2"/>
<evidence type="ECO:0000259" key="5">
    <source>
        <dbReference type="Pfam" id="PF02782"/>
    </source>
</evidence>
<name>A0A318XRJ3_9FIRM</name>
<dbReference type="GO" id="GO:0016301">
    <property type="term" value="F:kinase activity"/>
    <property type="evidence" value="ECO:0007669"/>
    <property type="project" value="UniProtKB-KW"/>
</dbReference>
<dbReference type="Pfam" id="PF00370">
    <property type="entry name" value="FGGY_N"/>
    <property type="match status" value="1"/>
</dbReference>
<dbReference type="InterPro" id="IPR018485">
    <property type="entry name" value="FGGY_C"/>
</dbReference>
<keyword evidence="3 6" id="KW-0418">Kinase</keyword>
<dbReference type="InterPro" id="IPR018484">
    <property type="entry name" value="FGGY_N"/>
</dbReference>
<sequence length="506" mass="55918">MKSILVIDIGTSSMRGIIYNENGSSVKTVQRFYSPDYISDSCVEQDALVWKNSLLQIISECIRLAADFKYEITAVSLTSQRSSVIPVDRDGNPLSKAIMWQDKRAAGICNEFSKNNDTVYIRTGTRLNPIFAGPKITWLRRNKPDIYKASHKIIVIPDYIIFLMTGLFVTDYTYGSRTSLMNIHTLQWDQEMLSLFEIDEAKLCRLIPQGQILGVTTEAFEAQTGLRSGTPVISAGGDQQCGALGAGIMEEGSLQVTTGTGSYIAASSDKVVLDSRQGFICNVSAVQNKYILESAIPASSSVYNWFYGNFYQNAHGIAEMKDTIDIDVSKSPCGANGVIMLPHFQGRGSPDWNPLAKGMFFNITLATKREDLARSILEGIAAEIAENIEIMRNSIGKIDKIFASGGMTKFKVFNQIQADLYNCEVILPDNKESTALGAWVSSAVSLGLQPSYRTALDKANERSYTCSFSPVSENAALYRKMNPIRQKLYRAILQENIYTDVSGLNH</sequence>
<evidence type="ECO:0000256" key="1">
    <source>
        <dbReference type="ARBA" id="ARBA00009156"/>
    </source>
</evidence>